<keyword evidence="6 8" id="KW-0119">Carbohydrate metabolism</keyword>
<evidence type="ECO:0000256" key="3">
    <source>
        <dbReference type="ARBA" id="ARBA00022777"/>
    </source>
</evidence>
<keyword evidence="1 8" id="KW-0808">Transferase</keyword>
<dbReference type="InterPro" id="IPR018483">
    <property type="entry name" value="Carb_kinase_FGGY_CS"/>
</dbReference>
<evidence type="ECO:0000256" key="7">
    <source>
        <dbReference type="NCBIfam" id="TIGR01234"/>
    </source>
</evidence>
<comment type="similarity">
    <text evidence="8">Belongs to the ribulokinase family.</text>
</comment>
<evidence type="ECO:0000256" key="4">
    <source>
        <dbReference type="ARBA" id="ARBA00022840"/>
    </source>
</evidence>
<keyword evidence="2" id="KW-0547">Nucleotide-binding</keyword>
<feature type="domain" description="Carbohydrate kinase FGGY C-terminal" evidence="10">
    <location>
        <begin position="294"/>
        <end position="487"/>
    </location>
</feature>
<dbReference type="EMBL" id="LK022848">
    <property type="protein sequence ID" value="CDR01176.1"/>
    <property type="molecule type" value="Genomic_DNA"/>
</dbReference>
<dbReference type="Pfam" id="PF00370">
    <property type="entry name" value="FGGY_N"/>
    <property type="match status" value="1"/>
</dbReference>
<dbReference type="HOGENOM" id="CLU_009281_9_1_11"/>
<dbReference type="AlphaFoldDB" id="A0A060ZAV3"/>
<dbReference type="CDD" id="cd07781">
    <property type="entry name" value="ASKHA_NBD_FGGY_L-RBK"/>
    <property type="match status" value="1"/>
</dbReference>
<dbReference type="PIRSF" id="PIRSF000538">
    <property type="entry name" value="GlpK"/>
    <property type="match status" value="1"/>
</dbReference>
<protein>
    <recommendedName>
        <fullName evidence="7 8">Ribulokinase</fullName>
        <ecNumber evidence="7 8">2.7.1.16</ecNumber>
    </recommendedName>
</protein>
<comment type="catalytic activity">
    <reaction evidence="8">
        <text>L-ribulose + ATP = L-ribulose 5-phosphate + ADP + H(+)</text>
        <dbReference type="Rhea" id="RHEA:22072"/>
        <dbReference type="ChEBI" id="CHEBI:15378"/>
        <dbReference type="ChEBI" id="CHEBI:16880"/>
        <dbReference type="ChEBI" id="CHEBI:30616"/>
        <dbReference type="ChEBI" id="CHEBI:58226"/>
        <dbReference type="ChEBI" id="CHEBI:456216"/>
        <dbReference type="EC" id="2.7.1.16"/>
    </reaction>
</comment>
<name>A0A060ZAV3_9ACTN</name>
<dbReference type="PROSITE" id="PS00445">
    <property type="entry name" value="FGGY_KINASES_2"/>
    <property type="match status" value="1"/>
</dbReference>
<dbReference type="GO" id="GO:0008741">
    <property type="term" value="F:ribulokinase activity"/>
    <property type="evidence" value="ECO:0007669"/>
    <property type="project" value="UniProtKB-UniRule"/>
</dbReference>
<dbReference type="SUPFAM" id="SSF53067">
    <property type="entry name" value="Actin-like ATPase domain"/>
    <property type="match status" value="2"/>
</dbReference>
<feature type="domain" description="Carbohydrate kinase FGGY N-terminal" evidence="9">
    <location>
        <begin position="11"/>
        <end position="282"/>
    </location>
</feature>
<dbReference type="InterPro" id="IPR000577">
    <property type="entry name" value="Carb_kinase_FGGY"/>
</dbReference>
<sequence>MAGRTAMTAHVLGIDFGTLSARVLVVRAADGAELACAEHPYQHGVIDRALPGTQAELPPLWALQDPRDWLSVLREAVPAAVGQAGIDPASVAGVGTDFTASTPLPVLADGTPLCTLDRFTDRPHAWPKLWKHHAAQAQADRITELARTSGQPWLRRYGGKISAEWQLAKALQILEEDPEVWAATSRWIEAADWIIWQLTGQETRNPCTAGYKGLYQDGRYPDEDYLAALHPRFADVYRTRVAHPLTALGSRAGGLTARAAAWTGLPEGTPVAVGNVDAHVTAAAAQTHHNGQLLAIMGTSTCHVMNADVLRDVPGACGVVDGGIVAGSFGYEAGQSGVGDIFAWWVDSAVPERYREPGRDVHEVLSGLAARQRVGEHGLLALDWLGGNRSVLVDHELSGALLGVTLSTTVVDVYRALLESTAFGTRTIVDAFGAAGLPVTEFVAAGGLVKNPLLMQVYADVTGLPLSVVESAQAPALGSAIHAAVAAGIHPEVRTASAAMGSRRRAAYLPVPGHQQIYQQLYQEYVRLHDYLGRGGNDVLHRLHAVKTRKH</sequence>
<evidence type="ECO:0000256" key="2">
    <source>
        <dbReference type="ARBA" id="ARBA00022741"/>
    </source>
</evidence>
<dbReference type="GO" id="GO:0005524">
    <property type="term" value="F:ATP binding"/>
    <property type="evidence" value="ECO:0007669"/>
    <property type="project" value="UniProtKB-UniRule"/>
</dbReference>
<keyword evidence="4" id="KW-0067">ATP-binding</keyword>
<dbReference type="Gene3D" id="3.30.420.40">
    <property type="match status" value="2"/>
</dbReference>
<evidence type="ECO:0000313" key="11">
    <source>
        <dbReference type="EMBL" id="CDR01176.1"/>
    </source>
</evidence>
<evidence type="ECO:0000256" key="6">
    <source>
        <dbReference type="ARBA" id="ARBA00023277"/>
    </source>
</evidence>
<reference evidence="11" key="1">
    <citation type="submission" date="2014-05" db="EMBL/GenBank/DDBJ databases">
        <authorList>
            <person name="Horn Fabian"/>
        </authorList>
    </citation>
    <scope>NUCLEOTIDE SEQUENCE</scope>
</reference>
<dbReference type="InterPro" id="IPR018485">
    <property type="entry name" value="FGGY_C"/>
</dbReference>
<dbReference type="InterPro" id="IPR043129">
    <property type="entry name" value="ATPase_NBD"/>
</dbReference>
<dbReference type="GO" id="GO:0019150">
    <property type="term" value="F:D-ribulokinase activity"/>
    <property type="evidence" value="ECO:0007669"/>
    <property type="project" value="TreeGrafter"/>
</dbReference>
<dbReference type="GO" id="GO:0005737">
    <property type="term" value="C:cytoplasm"/>
    <property type="evidence" value="ECO:0007669"/>
    <property type="project" value="TreeGrafter"/>
</dbReference>
<accession>A0A060ZAV3</accession>
<proteinExistence type="inferred from homology"/>
<dbReference type="InterPro" id="IPR018484">
    <property type="entry name" value="FGGY_N"/>
</dbReference>
<gene>
    <name evidence="11" type="ORF">SIRAN169</name>
</gene>
<dbReference type="GO" id="GO:0019569">
    <property type="term" value="P:L-arabinose catabolic process to D-xylulose 5-phosphate"/>
    <property type="evidence" value="ECO:0007669"/>
    <property type="project" value="UniProtKB-UniPathway"/>
</dbReference>
<evidence type="ECO:0000256" key="5">
    <source>
        <dbReference type="ARBA" id="ARBA00022935"/>
    </source>
</evidence>
<keyword evidence="5 8" id="KW-0054">Arabinose catabolism</keyword>
<evidence type="ECO:0000259" key="9">
    <source>
        <dbReference type="Pfam" id="PF00370"/>
    </source>
</evidence>
<dbReference type="PANTHER" id="PTHR43435:SF4">
    <property type="entry name" value="FGGY CARBOHYDRATE KINASE DOMAIN-CONTAINING PROTEIN"/>
    <property type="match status" value="1"/>
</dbReference>
<evidence type="ECO:0000256" key="8">
    <source>
        <dbReference type="RuleBase" id="RU003455"/>
    </source>
</evidence>
<dbReference type="PANTHER" id="PTHR43435">
    <property type="entry name" value="RIBULOKINASE"/>
    <property type="match status" value="1"/>
</dbReference>
<organism evidence="11">
    <name type="scientific">Streptomyces iranensis</name>
    <dbReference type="NCBI Taxonomy" id="576784"/>
    <lineage>
        <taxon>Bacteria</taxon>
        <taxon>Bacillati</taxon>
        <taxon>Actinomycetota</taxon>
        <taxon>Actinomycetes</taxon>
        <taxon>Kitasatosporales</taxon>
        <taxon>Streptomycetaceae</taxon>
        <taxon>Streptomyces</taxon>
        <taxon>Streptomyces violaceusniger group</taxon>
    </lineage>
</organism>
<comment type="pathway">
    <text evidence="8">Carbohydrate degradation; L-arabinose degradation via L-ribulose; D-xylulose 5-phosphate from L-arabinose (bacterial route): step 2/3.</text>
</comment>
<dbReference type="EC" id="2.7.1.16" evidence="7 8"/>
<dbReference type="Pfam" id="PF02782">
    <property type="entry name" value="FGGY_C"/>
    <property type="match status" value="1"/>
</dbReference>
<keyword evidence="3 8" id="KW-0418">Kinase</keyword>
<evidence type="ECO:0000259" key="10">
    <source>
        <dbReference type="Pfam" id="PF02782"/>
    </source>
</evidence>
<dbReference type="UniPathway" id="UPA00145">
    <property type="reaction ID" value="UER00566"/>
</dbReference>
<dbReference type="InterPro" id="IPR005929">
    <property type="entry name" value="Ribulokinase"/>
</dbReference>
<evidence type="ECO:0000256" key="1">
    <source>
        <dbReference type="ARBA" id="ARBA00022679"/>
    </source>
</evidence>
<dbReference type="NCBIfam" id="TIGR01234">
    <property type="entry name" value="L-ribulokinase"/>
    <property type="match status" value="1"/>
</dbReference>
<dbReference type="NCBIfam" id="NF003154">
    <property type="entry name" value="PRK04123.1"/>
    <property type="match status" value="1"/>
</dbReference>